<evidence type="ECO:0000256" key="4">
    <source>
        <dbReference type="PROSITE-ProRule" id="PRU00284"/>
    </source>
</evidence>
<evidence type="ECO:0000256" key="3">
    <source>
        <dbReference type="ARBA" id="ARBA00029447"/>
    </source>
</evidence>
<evidence type="ECO:0000313" key="8">
    <source>
        <dbReference type="EMBL" id="MDD1782285.1"/>
    </source>
</evidence>
<evidence type="ECO:0000313" key="9">
    <source>
        <dbReference type="Proteomes" id="UP001149821"/>
    </source>
</evidence>
<dbReference type="Gene3D" id="1.10.287.950">
    <property type="entry name" value="Methyl-accepting chemotaxis protein"/>
    <property type="match status" value="1"/>
</dbReference>
<dbReference type="PROSITE" id="PS50885">
    <property type="entry name" value="HAMP"/>
    <property type="match status" value="1"/>
</dbReference>
<feature type="transmembrane region" description="Helical" evidence="5">
    <location>
        <begin position="181"/>
        <end position="201"/>
    </location>
</feature>
<keyword evidence="5" id="KW-0472">Membrane</keyword>
<reference evidence="8" key="1">
    <citation type="submission" date="2021-12" db="EMBL/GenBank/DDBJ databases">
        <title>Enterovibrio ZSDZ35 sp. nov. and Enterovibrio ZSDZ42 sp. nov., isolated from coastal seawater in Qingdao.</title>
        <authorList>
            <person name="Zhang P."/>
        </authorList>
    </citation>
    <scope>NUCLEOTIDE SEQUENCE</scope>
    <source>
        <strain evidence="8">ZSDZ35</strain>
    </source>
</reference>
<dbReference type="Pfam" id="PF00015">
    <property type="entry name" value="MCPsignal"/>
    <property type="match status" value="1"/>
</dbReference>
<comment type="subcellular location">
    <subcellularLocation>
        <location evidence="1">Membrane</location>
    </subcellularLocation>
</comment>
<sequence>MPVTFVSVVFIAVLVMSYQTFGRQVALNNDLSLKLQPTFESVEDAYRDLYQVLGSLEGMLAKGISPEVVKAQQFEFDDNAPKALPRLQKFQGLIDEGLVDSSLQQTLDTLTARTQAWVSSIEPLIRNPDDAQANYRSQQDDIAENFEHIRDEIKVLEKAIAKASEQVSHEIQSSTLFVERIILGGTLAAVLLAVLGSVALARMLLKPLREMGTALENIASGDGDLTQRLNVYSQDEVGQLGTSFNLFVEKIQKSIQEVVDASNHLHKQTSQIEKAIRSSVNQTESQQRESDMIAAAVQEMSASSMQISQNATDAADATQTATQEIVAAQDSVASTVGAMAELRNTIDESQQMITALNNDVDRIASIIDVIRGIAEQTNLLALNAAIEAARAGEQGRGFAVVADEVRMLANKTQQSTEEIRDMIERLEAGTKNAVSSMDKSSDASNATVSRVQQTSEYLDAVSHMVMTINDQNSQVAAASAQQKVVSEDVNRNIHGIVENGKSVHKHLSDVELICRELAQKSRQLDEVVSGFRV</sequence>
<protein>
    <submittedName>
        <fullName evidence="8">Methyl-accepting chemotaxis protein</fullName>
    </submittedName>
</protein>
<dbReference type="Proteomes" id="UP001149821">
    <property type="component" value="Unassembled WGS sequence"/>
</dbReference>
<dbReference type="InterPro" id="IPR004090">
    <property type="entry name" value="Chemotax_Me-accpt_rcpt"/>
</dbReference>
<evidence type="ECO:0000259" key="7">
    <source>
        <dbReference type="PROSITE" id="PS50885"/>
    </source>
</evidence>
<feature type="domain" description="Methyl-accepting transducer" evidence="6">
    <location>
        <begin position="261"/>
        <end position="497"/>
    </location>
</feature>
<comment type="similarity">
    <text evidence="3">Belongs to the methyl-accepting chemotaxis (MCP) protein family.</text>
</comment>
<organism evidence="8 9">
    <name type="scientific">Enterovibrio qingdaonensis</name>
    <dbReference type="NCBI Taxonomy" id="2899818"/>
    <lineage>
        <taxon>Bacteria</taxon>
        <taxon>Pseudomonadati</taxon>
        <taxon>Pseudomonadota</taxon>
        <taxon>Gammaproteobacteria</taxon>
        <taxon>Vibrionales</taxon>
        <taxon>Vibrionaceae</taxon>
        <taxon>Enterovibrio</taxon>
    </lineage>
</organism>
<dbReference type="SMART" id="SM00283">
    <property type="entry name" value="MA"/>
    <property type="match status" value="1"/>
</dbReference>
<dbReference type="PANTHER" id="PTHR32089">
    <property type="entry name" value="METHYL-ACCEPTING CHEMOTAXIS PROTEIN MCPB"/>
    <property type="match status" value="1"/>
</dbReference>
<accession>A0ABT5QMR8</accession>
<evidence type="ECO:0000256" key="5">
    <source>
        <dbReference type="SAM" id="Phobius"/>
    </source>
</evidence>
<dbReference type="EMBL" id="JAJUBB010000009">
    <property type="protein sequence ID" value="MDD1782285.1"/>
    <property type="molecule type" value="Genomic_DNA"/>
</dbReference>
<comment type="caution">
    <text evidence="8">The sequence shown here is derived from an EMBL/GenBank/DDBJ whole genome shotgun (WGS) entry which is preliminary data.</text>
</comment>
<dbReference type="SUPFAM" id="SSF58104">
    <property type="entry name" value="Methyl-accepting chemotaxis protein (MCP) signaling domain"/>
    <property type="match status" value="1"/>
</dbReference>
<dbReference type="SMART" id="SM00304">
    <property type="entry name" value="HAMP"/>
    <property type="match status" value="1"/>
</dbReference>
<dbReference type="CDD" id="cd06225">
    <property type="entry name" value="HAMP"/>
    <property type="match status" value="1"/>
</dbReference>
<evidence type="ECO:0000256" key="1">
    <source>
        <dbReference type="ARBA" id="ARBA00004370"/>
    </source>
</evidence>
<dbReference type="InterPro" id="IPR004089">
    <property type="entry name" value="MCPsignal_dom"/>
</dbReference>
<keyword evidence="2 4" id="KW-0807">Transducer</keyword>
<name>A0ABT5QMR8_9GAMM</name>
<gene>
    <name evidence="8" type="ORF">LRP49_14000</name>
</gene>
<dbReference type="PROSITE" id="PS50111">
    <property type="entry name" value="CHEMOTAXIS_TRANSDUC_2"/>
    <property type="match status" value="1"/>
</dbReference>
<proteinExistence type="inferred from homology"/>
<dbReference type="RefSeq" id="WP_274142924.1">
    <property type="nucleotide sequence ID" value="NZ_JAJUBB010000009.1"/>
</dbReference>
<evidence type="ECO:0000256" key="2">
    <source>
        <dbReference type="ARBA" id="ARBA00023224"/>
    </source>
</evidence>
<dbReference type="PRINTS" id="PR00260">
    <property type="entry name" value="CHEMTRNSDUCR"/>
</dbReference>
<keyword evidence="9" id="KW-1185">Reference proteome</keyword>
<feature type="domain" description="HAMP" evidence="7">
    <location>
        <begin position="202"/>
        <end position="256"/>
    </location>
</feature>
<dbReference type="InterPro" id="IPR003660">
    <property type="entry name" value="HAMP_dom"/>
</dbReference>
<keyword evidence="5" id="KW-0812">Transmembrane</keyword>
<dbReference type="CDD" id="cd11386">
    <property type="entry name" value="MCP_signal"/>
    <property type="match status" value="1"/>
</dbReference>
<evidence type="ECO:0000259" key="6">
    <source>
        <dbReference type="PROSITE" id="PS50111"/>
    </source>
</evidence>
<keyword evidence="5" id="KW-1133">Transmembrane helix</keyword>
<dbReference type="Pfam" id="PF00672">
    <property type="entry name" value="HAMP"/>
    <property type="match status" value="1"/>
</dbReference>
<dbReference type="PANTHER" id="PTHR32089:SF112">
    <property type="entry name" value="LYSOZYME-LIKE PROTEIN-RELATED"/>
    <property type="match status" value="1"/>
</dbReference>